<dbReference type="EMBL" id="JARIHO010000103">
    <property type="protein sequence ID" value="KAJ7303713.1"/>
    <property type="molecule type" value="Genomic_DNA"/>
</dbReference>
<dbReference type="InterPro" id="IPR036812">
    <property type="entry name" value="NAD(P)_OxRdtase_dom_sf"/>
</dbReference>
<dbReference type="SUPFAM" id="SSF51430">
    <property type="entry name" value="NAD(P)-linked oxidoreductase"/>
    <property type="match status" value="1"/>
</dbReference>
<dbReference type="AlphaFoldDB" id="A0AAD7E907"/>
<organism evidence="2 3">
    <name type="scientific">Mycena albidolilacea</name>
    <dbReference type="NCBI Taxonomy" id="1033008"/>
    <lineage>
        <taxon>Eukaryota</taxon>
        <taxon>Fungi</taxon>
        <taxon>Dikarya</taxon>
        <taxon>Basidiomycota</taxon>
        <taxon>Agaricomycotina</taxon>
        <taxon>Agaricomycetes</taxon>
        <taxon>Agaricomycetidae</taxon>
        <taxon>Agaricales</taxon>
        <taxon>Marasmiineae</taxon>
        <taxon>Mycenaceae</taxon>
        <taxon>Mycena</taxon>
    </lineage>
</organism>
<evidence type="ECO:0000259" key="1">
    <source>
        <dbReference type="Pfam" id="PF00248"/>
    </source>
</evidence>
<gene>
    <name evidence="2" type="ORF">DFH08DRAFT_976891</name>
</gene>
<proteinExistence type="predicted"/>
<evidence type="ECO:0000313" key="3">
    <source>
        <dbReference type="Proteomes" id="UP001218218"/>
    </source>
</evidence>
<sequence>MPHLIAGTILSCQPLLGRKFLKKYDIPRSKVVIMTKVHHLVVHDDPSKFGFMHPALCNTRDYDNQDGLLRAGIFNAVEASLKRLDTPYIDVLQIHRFDPRAEVKETMRALHDLVVSGKALHRRELDEDVEEREMIPYCRAHGIALIPHFALATGALSRPPLVPGNRANAGEIIHRVEEVAGRKGCTMTQVALAVRLPKIFLSPRRCARRSWRSIADVRTARWIQLKVDSPTIGLGSVERVEQAAQKGVELTEEEVKYLEEPYVPKADRGYA</sequence>
<dbReference type="InterPro" id="IPR050523">
    <property type="entry name" value="AKR_Detox_Biosynth"/>
</dbReference>
<dbReference type="PANTHER" id="PTHR43364">
    <property type="entry name" value="NADH-SPECIFIC METHYLGLYOXAL REDUCTASE-RELATED"/>
    <property type="match status" value="1"/>
</dbReference>
<name>A0AAD7E907_9AGAR</name>
<keyword evidence="3" id="KW-1185">Reference proteome</keyword>
<accession>A0AAD7E907</accession>
<protein>
    <submittedName>
        <fullName evidence="2">NADP-dependent oxidoreductase domain-containing protein</fullName>
    </submittedName>
</protein>
<evidence type="ECO:0000313" key="2">
    <source>
        <dbReference type="EMBL" id="KAJ7303713.1"/>
    </source>
</evidence>
<dbReference type="Gene3D" id="3.20.20.100">
    <property type="entry name" value="NADP-dependent oxidoreductase domain"/>
    <property type="match status" value="2"/>
</dbReference>
<feature type="domain" description="NADP-dependent oxidoreductase" evidence="1">
    <location>
        <begin position="19"/>
        <end position="121"/>
    </location>
</feature>
<dbReference type="Pfam" id="PF00248">
    <property type="entry name" value="Aldo_ket_red"/>
    <property type="match status" value="2"/>
</dbReference>
<reference evidence="2" key="1">
    <citation type="submission" date="2023-03" db="EMBL/GenBank/DDBJ databases">
        <title>Massive genome expansion in bonnet fungi (Mycena s.s.) driven by repeated elements and novel gene families across ecological guilds.</title>
        <authorList>
            <consortium name="Lawrence Berkeley National Laboratory"/>
            <person name="Harder C.B."/>
            <person name="Miyauchi S."/>
            <person name="Viragh M."/>
            <person name="Kuo A."/>
            <person name="Thoen E."/>
            <person name="Andreopoulos B."/>
            <person name="Lu D."/>
            <person name="Skrede I."/>
            <person name="Drula E."/>
            <person name="Henrissat B."/>
            <person name="Morin E."/>
            <person name="Kohler A."/>
            <person name="Barry K."/>
            <person name="LaButti K."/>
            <person name="Morin E."/>
            <person name="Salamov A."/>
            <person name="Lipzen A."/>
            <person name="Mereny Z."/>
            <person name="Hegedus B."/>
            <person name="Baldrian P."/>
            <person name="Stursova M."/>
            <person name="Weitz H."/>
            <person name="Taylor A."/>
            <person name="Grigoriev I.V."/>
            <person name="Nagy L.G."/>
            <person name="Martin F."/>
            <person name="Kauserud H."/>
        </authorList>
    </citation>
    <scope>NUCLEOTIDE SEQUENCE</scope>
    <source>
        <strain evidence="2">CBHHK002</strain>
    </source>
</reference>
<dbReference type="Proteomes" id="UP001218218">
    <property type="component" value="Unassembled WGS sequence"/>
</dbReference>
<feature type="domain" description="NADP-dependent oxidoreductase" evidence="1">
    <location>
        <begin position="128"/>
        <end position="260"/>
    </location>
</feature>
<dbReference type="PANTHER" id="PTHR43364:SF15">
    <property type="entry name" value="ARYL-ALCOHOL DEHYDROGENASE AAD16-RELATED"/>
    <property type="match status" value="1"/>
</dbReference>
<dbReference type="InterPro" id="IPR023210">
    <property type="entry name" value="NADP_OxRdtase_dom"/>
</dbReference>
<comment type="caution">
    <text evidence="2">The sequence shown here is derived from an EMBL/GenBank/DDBJ whole genome shotgun (WGS) entry which is preliminary data.</text>
</comment>